<comment type="caution">
    <text evidence="2">The sequence shown here is derived from an EMBL/GenBank/DDBJ whole genome shotgun (WGS) entry which is preliminary data.</text>
</comment>
<dbReference type="InterPro" id="IPR023214">
    <property type="entry name" value="HAD_sf"/>
</dbReference>
<proteinExistence type="predicted"/>
<dbReference type="AlphaFoldDB" id="A0A918NHQ4"/>
<dbReference type="Gene3D" id="3.40.50.1000">
    <property type="entry name" value="HAD superfamily/HAD-like"/>
    <property type="match status" value="1"/>
</dbReference>
<evidence type="ECO:0000259" key="1">
    <source>
        <dbReference type="Pfam" id="PF25109"/>
    </source>
</evidence>
<name>A0A918NHQ4_9PROT</name>
<dbReference type="Pfam" id="PF25109">
    <property type="entry name" value="HAD_PNKP"/>
    <property type="match status" value="1"/>
</dbReference>
<dbReference type="InterPro" id="IPR056782">
    <property type="entry name" value="HAD_PNKP"/>
</dbReference>
<dbReference type="InterPro" id="IPR036412">
    <property type="entry name" value="HAD-like_sf"/>
</dbReference>
<reference evidence="2 3" key="1">
    <citation type="journal article" date="2014" name="Int. J. Syst. Evol. Microbiol.">
        <title>Complete genome sequence of Corynebacterium casei LMG S-19264T (=DSM 44701T), isolated from a smear-ripened cheese.</title>
        <authorList>
            <consortium name="US DOE Joint Genome Institute (JGI-PGF)"/>
            <person name="Walter F."/>
            <person name="Albersmeier A."/>
            <person name="Kalinowski J."/>
            <person name="Ruckert C."/>
        </authorList>
    </citation>
    <scope>NUCLEOTIDE SEQUENCE [LARGE SCALE GENOMIC DNA]</scope>
    <source>
        <strain evidence="2 3">KCTC 23968</strain>
    </source>
</reference>
<organism evidence="2 3">
    <name type="scientific">Litorimonas cladophorae</name>
    <dbReference type="NCBI Taxonomy" id="1220491"/>
    <lineage>
        <taxon>Bacteria</taxon>
        <taxon>Pseudomonadati</taxon>
        <taxon>Pseudomonadota</taxon>
        <taxon>Alphaproteobacteria</taxon>
        <taxon>Maricaulales</taxon>
        <taxon>Robiginitomaculaceae</taxon>
    </lineage>
</organism>
<protein>
    <recommendedName>
        <fullName evidence="1">Polynucleotide kinase PNKP phosphatase domain-containing protein</fullName>
    </recommendedName>
</protein>
<dbReference type="Proteomes" id="UP000600865">
    <property type="component" value="Unassembled WGS sequence"/>
</dbReference>
<feature type="domain" description="Polynucleotide kinase PNKP phosphatase" evidence="1">
    <location>
        <begin position="2"/>
        <end position="146"/>
    </location>
</feature>
<keyword evidence="3" id="KW-1185">Reference proteome</keyword>
<dbReference type="RefSeq" id="WP_189585642.1">
    <property type="nucleotide sequence ID" value="NZ_BMYV01000002.1"/>
</dbReference>
<evidence type="ECO:0000313" key="3">
    <source>
        <dbReference type="Proteomes" id="UP000600865"/>
    </source>
</evidence>
<gene>
    <name evidence="2" type="ORF">GCM10011309_21830</name>
</gene>
<dbReference type="SUPFAM" id="SSF56784">
    <property type="entry name" value="HAD-like"/>
    <property type="match status" value="1"/>
</dbReference>
<dbReference type="EMBL" id="BMYV01000002">
    <property type="protein sequence ID" value="GGX71299.1"/>
    <property type="molecule type" value="Genomic_DNA"/>
</dbReference>
<evidence type="ECO:0000313" key="2">
    <source>
        <dbReference type="EMBL" id="GGX71299.1"/>
    </source>
</evidence>
<sequence>MKTVIFDIDGTLADIEHRRVYLEGDRPHWAKFNASMGDDTPNAPVVDLYRTLWSSGVYDLQIVTGRNEAFRGITETWLTWNDIPFNRVLMRADKDNRSDDIIKGEILQKLLSEGRDIAFAVDDRQQVVDMWRANGVTCLQCDVGDF</sequence>
<accession>A0A918NHQ4</accession>